<name>A0AAD1X904_EUPCR</name>
<feature type="compositionally biased region" description="Basic and acidic residues" evidence="1">
    <location>
        <begin position="311"/>
        <end position="327"/>
    </location>
</feature>
<gene>
    <name evidence="2" type="ORF">ECRASSUSDP1_LOCUS6735</name>
</gene>
<proteinExistence type="predicted"/>
<feature type="compositionally biased region" description="Low complexity" evidence="1">
    <location>
        <begin position="100"/>
        <end position="112"/>
    </location>
</feature>
<accession>A0AAD1X904</accession>
<feature type="compositionally biased region" description="Polar residues" evidence="1">
    <location>
        <begin position="117"/>
        <end position="140"/>
    </location>
</feature>
<feature type="compositionally biased region" description="Polar residues" evidence="1">
    <location>
        <begin position="702"/>
        <end position="732"/>
    </location>
</feature>
<feature type="region of interest" description="Disordered" evidence="1">
    <location>
        <begin position="780"/>
        <end position="799"/>
    </location>
</feature>
<feature type="compositionally biased region" description="Acidic residues" evidence="1">
    <location>
        <begin position="411"/>
        <end position="421"/>
    </location>
</feature>
<feature type="compositionally biased region" description="Acidic residues" evidence="1">
    <location>
        <begin position="439"/>
        <end position="452"/>
    </location>
</feature>
<evidence type="ECO:0000313" key="2">
    <source>
        <dbReference type="EMBL" id="CAI2365394.1"/>
    </source>
</evidence>
<feature type="compositionally biased region" description="Basic and acidic residues" evidence="1">
    <location>
        <begin position="590"/>
        <end position="622"/>
    </location>
</feature>
<feature type="region of interest" description="Disordered" evidence="1">
    <location>
        <begin position="1"/>
        <end position="732"/>
    </location>
</feature>
<feature type="compositionally biased region" description="Basic residues" evidence="1">
    <location>
        <begin position="669"/>
        <end position="689"/>
    </location>
</feature>
<protein>
    <submittedName>
        <fullName evidence="2">Uncharacterized protein</fullName>
    </submittedName>
</protein>
<sequence>MDDFDQFREQPKSIGSNKRSGRGKPASNMYSENFNEFNNRHYKNKNANQEDSELDSDNRNHADKYSDQFSEGKDHLRPNGPSSQNSEPDDSSGRKEKIIGLGDTDSSDLSDGPQRVEQPQRNDYQNYSEDYSDDYQSNPQMMKKPIDSDGQDSAGFGQGYIDSQQHREIFEDDGNDGFQQYSSNNENRMNQAQDSERFDKDSEGYSMDHHQNQIDEQEDYKYHKQSSQENIRDIGDLMKLDQESQPPEDSEYSEEGQGIKFIQDNNQQNYSQPDSDNYTSEADENEQNGIQFIEDNKNYNMNGAIQGLSESEGHPDDQSDKADEKSEGGLGNIHGISDLPSSNKSSKNVKESSESQKSSDSAKPGYAKKFTGKIMGLDSDEDDSDQKPPKSSVLEEDNPPPPDSDAKYSDEYFDQDEDYLEPENKDYVQELPERSDLEPQSEENYEEDDFINEEALGIEVIEDEEDDDDYSDDNFEKALEDAEPIKRSTASASNRPFSKKYINTPGSSRNLDSSKIDLKYKIQESKEFEEESPRELIDEKKITEDPLQENIKDTLQPSEEVKNTIEVIKKEKKKKKPKEKSQKVSTIEKQVVDEKPTKELKKSPLKSKPKEPKISKDEAPKVEKKKVKDKIPKVRNSMQGKLKASPKLKNKPKALVNKKASPESTRLKEQRKKSLMTHIVKPKRRRILKVKSSDKTRKRKSPQNFEVAQTDNQPDSPSESGSSINSQKNKSNLDQLKKDLDEESGKKGFLIRMNIESKNLKKIDKECITHGFRFRPSNKINRKSSQKIGKSSKRNTQKHGLYNRNRGLLKASNRGHSSLNRNHCGIRKNKMAKNKGRMLISRAKDRDQTDKKFLALSQQIVASDQEERVNTEGIPTIPADSYQNRPFTTAYGQRTLNSAHPNNYSNGRLMTRQQKFRNKRSPHSIEKGRFRGAQKMNRSDRLASLDTFKTKKYSSNQAVYRENDVRGLKIADYFKGMNRLNRYVIKSKERFRRAHHQGFYKKKNTLISSYKKSLLNVREIFDFVQRQAQNIQVEDADTEAIVVHEKNKKDDHLNEKAKWKIIMDYMKKNPKTLVDALPDPEGEVHHTMYIPAYEPMPEQTNSPVEMNIANISELAGPKFGNSSEANLYQNNEKDALSLNSQDRKSYDHKIDNIHIVAKQNRLHDYEAAHE</sequence>
<feature type="compositionally biased region" description="Basic and acidic residues" evidence="1">
    <location>
        <begin position="422"/>
        <end position="437"/>
    </location>
</feature>
<feature type="compositionally biased region" description="Basic and acidic residues" evidence="1">
    <location>
        <begin position="194"/>
        <end position="213"/>
    </location>
</feature>
<dbReference type="Proteomes" id="UP001295684">
    <property type="component" value="Unassembled WGS sequence"/>
</dbReference>
<feature type="compositionally biased region" description="Acidic residues" evidence="1">
    <location>
        <begin position="460"/>
        <end position="473"/>
    </location>
</feature>
<feature type="compositionally biased region" description="Basic and acidic residues" evidence="1">
    <location>
        <begin position="512"/>
        <end position="544"/>
    </location>
</feature>
<comment type="caution">
    <text evidence="2">The sequence shown here is derived from an EMBL/GenBank/DDBJ whole genome shotgun (WGS) entry which is preliminary data.</text>
</comment>
<feature type="compositionally biased region" description="Polar residues" evidence="1">
    <location>
        <begin position="177"/>
        <end position="193"/>
    </location>
</feature>
<dbReference type="EMBL" id="CAMPGE010006539">
    <property type="protein sequence ID" value="CAI2365394.1"/>
    <property type="molecule type" value="Genomic_DNA"/>
</dbReference>
<feature type="compositionally biased region" description="Basic and acidic residues" evidence="1">
    <location>
        <begin position="56"/>
        <end position="77"/>
    </location>
</feature>
<feature type="compositionally biased region" description="Polar residues" evidence="1">
    <location>
        <begin position="263"/>
        <end position="280"/>
    </location>
</feature>
<feature type="compositionally biased region" description="Basic and acidic residues" evidence="1">
    <location>
        <begin position="1"/>
        <end position="11"/>
    </location>
</feature>
<organism evidence="2 3">
    <name type="scientific">Euplotes crassus</name>
    <dbReference type="NCBI Taxonomy" id="5936"/>
    <lineage>
        <taxon>Eukaryota</taxon>
        <taxon>Sar</taxon>
        <taxon>Alveolata</taxon>
        <taxon>Ciliophora</taxon>
        <taxon>Intramacronucleata</taxon>
        <taxon>Spirotrichea</taxon>
        <taxon>Hypotrichia</taxon>
        <taxon>Euplotida</taxon>
        <taxon>Euplotidae</taxon>
        <taxon>Moneuplotes</taxon>
    </lineage>
</organism>
<keyword evidence="3" id="KW-1185">Reference proteome</keyword>
<evidence type="ECO:0000256" key="1">
    <source>
        <dbReference type="SAM" id="MobiDB-lite"/>
    </source>
</evidence>
<feature type="compositionally biased region" description="Basic and acidic residues" evidence="1">
    <location>
        <begin position="474"/>
        <end position="486"/>
    </location>
</feature>
<feature type="compositionally biased region" description="Basic residues" evidence="1">
    <location>
        <begin position="780"/>
        <end position="797"/>
    </location>
</feature>
<evidence type="ECO:0000313" key="3">
    <source>
        <dbReference type="Proteomes" id="UP001295684"/>
    </source>
</evidence>
<feature type="compositionally biased region" description="Basic and acidic residues" evidence="1">
    <location>
        <begin position="559"/>
        <end position="569"/>
    </location>
</feature>
<feature type="compositionally biased region" description="Basic and acidic residues" evidence="1">
    <location>
        <begin position="230"/>
        <end position="242"/>
    </location>
</feature>
<reference evidence="2" key="1">
    <citation type="submission" date="2023-07" db="EMBL/GenBank/DDBJ databases">
        <authorList>
            <consortium name="AG Swart"/>
            <person name="Singh M."/>
            <person name="Singh A."/>
            <person name="Seah K."/>
            <person name="Emmerich C."/>
        </authorList>
    </citation>
    <scope>NUCLEOTIDE SEQUENCE</scope>
    <source>
        <strain evidence="2">DP1</strain>
    </source>
</reference>
<feature type="compositionally biased region" description="Polar residues" evidence="1">
    <location>
        <begin position="28"/>
        <end position="37"/>
    </location>
</feature>
<dbReference type="AlphaFoldDB" id="A0AAD1X904"/>